<dbReference type="PRINTS" id="PR00778">
    <property type="entry name" value="HTHARSR"/>
</dbReference>
<evidence type="ECO:0000313" key="6">
    <source>
        <dbReference type="Proteomes" id="UP001597201"/>
    </source>
</evidence>
<dbReference type="PANTHER" id="PTHR33154:SF15">
    <property type="entry name" value="REGULATORY PROTEIN ARSR"/>
    <property type="match status" value="1"/>
</dbReference>
<sequence>MKRNLELIAYNEETETLAKFAKALGHPTRIAILKRLANQCSCFTGDLVNEFPLAQSTISQHLKELKNAGLIQGELKPPKIKYCINQKNWEHAKTLFQQFFH</sequence>
<evidence type="ECO:0000259" key="4">
    <source>
        <dbReference type="PROSITE" id="PS50987"/>
    </source>
</evidence>
<evidence type="ECO:0000313" key="5">
    <source>
        <dbReference type="EMBL" id="MFD1316242.1"/>
    </source>
</evidence>
<dbReference type="PROSITE" id="PS50987">
    <property type="entry name" value="HTH_ARSR_2"/>
    <property type="match status" value="1"/>
</dbReference>
<dbReference type="Proteomes" id="UP001597201">
    <property type="component" value="Unassembled WGS sequence"/>
</dbReference>
<gene>
    <name evidence="5" type="ORF">ACFQ39_11495</name>
</gene>
<comment type="caution">
    <text evidence="5">The sequence shown here is derived from an EMBL/GenBank/DDBJ whole genome shotgun (WGS) entry which is preliminary data.</text>
</comment>
<dbReference type="Pfam" id="PF01022">
    <property type="entry name" value="HTH_5"/>
    <property type="match status" value="1"/>
</dbReference>
<dbReference type="SUPFAM" id="SSF46785">
    <property type="entry name" value="Winged helix' DNA-binding domain"/>
    <property type="match status" value="1"/>
</dbReference>
<dbReference type="InterPro" id="IPR036390">
    <property type="entry name" value="WH_DNA-bd_sf"/>
</dbReference>
<dbReference type="InterPro" id="IPR036388">
    <property type="entry name" value="WH-like_DNA-bd_sf"/>
</dbReference>
<evidence type="ECO:0000256" key="2">
    <source>
        <dbReference type="ARBA" id="ARBA00023125"/>
    </source>
</evidence>
<name>A0ABW3Y2Z2_9FLAO</name>
<dbReference type="EMBL" id="JBHTMY010000003">
    <property type="protein sequence ID" value="MFD1316242.1"/>
    <property type="molecule type" value="Genomic_DNA"/>
</dbReference>
<dbReference type="CDD" id="cd00090">
    <property type="entry name" value="HTH_ARSR"/>
    <property type="match status" value="1"/>
</dbReference>
<dbReference type="InterPro" id="IPR001845">
    <property type="entry name" value="HTH_ArsR_DNA-bd_dom"/>
</dbReference>
<dbReference type="NCBIfam" id="NF033788">
    <property type="entry name" value="HTH_metalloreg"/>
    <property type="match status" value="1"/>
</dbReference>
<feature type="domain" description="HTH arsR-type" evidence="4">
    <location>
        <begin position="9"/>
        <end position="101"/>
    </location>
</feature>
<evidence type="ECO:0000256" key="1">
    <source>
        <dbReference type="ARBA" id="ARBA00023015"/>
    </source>
</evidence>
<accession>A0ABW3Y2Z2</accession>
<dbReference type="PANTHER" id="PTHR33154">
    <property type="entry name" value="TRANSCRIPTIONAL REGULATOR, ARSR FAMILY"/>
    <property type="match status" value="1"/>
</dbReference>
<keyword evidence="1" id="KW-0805">Transcription regulation</keyword>
<dbReference type="Gene3D" id="1.10.10.10">
    <property type="entry name" value="Winged helix-like DNA-binding domain superfamily/Winged helix DNA-binding domain"/>
    <property type="match status" value="1"/>
</dbReference>
<organism evidence="5 6">
    <name type="scientific">Namhaeicola litoreus</name>
    <dbReference type="NCBI Taxonomy" id="1052145"/>
    <lineage>
        <taxon>Bacteria</taxon>
        <taxon>Pseudomonadati</taxon>
        <taxon>Bacteroidota</taxon>
        <taxon>Flavobacteriia</taxon>
        <taxon>Flavobacteriales</taxon>
        <taxon>Flavobacteriaceae</taxon>
        <taxon>Namhaeicola</taxon>
    </lineage>
</organism>
<dbReference type="InterPro" id="IPR011991">
    <property type="entry name" value="ArsR-like_HTH"/>
</dbReference>
<dbReference type="SMART" id="SM00418">
    <property type="entry name" value="HTH_ARSR"/>
    <property type="match status" value="1"/>
</dbReference>
<keyword evidence="2" id="KW-0238">DNA-binding</keyword>
<proteinExistence type="predicted"/>
<keyword evidence="6" id="KW-1185">Reference proteome</keyword>
<keyword evidence="3" id="KW-0804">Transcription</keyword>
<reference evidence="6" key="1">
    <citation type="journal article" date="2019" name="Int. J. Syst. Evol. Microbiol.">
        <title>The Global Catalogue of Microorganisms (GCM) 10K type strain sequencing project: providing services to taxonomists for standard genome sequencing and annotation.</title>
        <authorList>
            <consortium name="The Broad Institute Genomics Platform"/>
            <consortium name="The Broad Institute Genome Sequencing Center for Infectious Disease"/>
            <person name="Wu L."/>
            <person name="Ma J."/>
        </authorList>
    </citation>
    <scope>NUCLEOTIDE SEQUENCE [LARGE SCALE GENOMIC DNA]</scope>
    <source>
        <strain evidence="6">CCUG 61485</strain>
    </source>
</reference>
<dbReference type="InterPro" id="IPR051081">
    <property type="entry name" value="HTH_MetalResp_TranReg"/>
</dbReference>
<dbReference type="RefSeq" id="WP_377179051.1">
    <property type="nucleotide sequence ID" value="NZ_JBHTMY010000003.1"/>
</dbReference>
<evidence type="ECO:0000256" key="3">
    <source>
        <dbReference type="ARBA" id="ARBA00023163"/>
    </source>
</evidence>
<protein>
    <submittedName>
        <fullName evidence="5">ArsR/SmtB family transcription factor</fullName>
    </submittedName>
</protein>